<keyword evidence="2" id="KW-1133">Transmembrane helix</keyword>
<feature type="non-terminal residue" evidence="3">
    <location>
        <position position="837"/>
    </location>
</feature>
<dbReference type="EMBL" id="CAJNDS010000046">
    <property type="protein sequence ID" value="CAE6932260.1"/>
    <property type="molecule type" value="Genomic_DNA"/>
</dbReference>
<proteinExistence type="predicted"/>
<feature type="compositionally biased region" description="Polar residues" evidence="1">
    <location>
        <begin position="624"/>
        <end position="635"/>
    </location>
</feature>
<sequence length="837" mass="91794">MRSWFSWFRAYIQVPHLCFQSSRGRHCADMGPASERPARKLVLHFDVNETIMVGDPAAAVDFGSSLNNIIAKATFVSETGETWHDGSPLDPTLRSGGSVPPLVTGFDTPPGCDRCFYRCRRDPSWPANRLTEPGTPGAIYRPLYEELGESLSWKYEPDEVFAPGGHHFLLPAFFRTLVELGKQGRDFSVVIRTFGTDIPEVARSIGKFAEGAHPGFPFKEERWRSAPEQSHWALRPLERSSPSSPFVLRRYEEYTGIEGLGADLTAPETLKYTEEIEESRIPDFLEAGPVVCVRDDYFYWKGNRYRPQTGKPLWLTLHDDSVQHIFFDDNIHNDPNDSIVGIRARESTADSFRAISGEATRKLEGVFLVKAQPVDAIRDPEYFLRCIRRCEESFDRMREDGSLFPALLVYIPASIVGVLLCCGSLLLYRCLRRSGFCTKLPSPSLPSAVRFRRKEPTPQSSTALAQHLEAVTHRALYGPAEQEVAVSEIRLPATWSSLDPGRNKTQDLPIAKLWERWEEEEHRYLGTSSAEQAQLVGKSGLFDGRSSWSRRIPAPPARGGRQAGDPAHASAIPEDQRLIPPIQKLAMSPKMPSEGESEEAAVQALPWSWEFALYSSEADEVEVPTSNAPTPTANVEESGAASEDRPPANAAVEAAGTALAESEAAPAAAPAPTAAPVEVKLLLQRVEQLEAQLQARLVPLAAAEGGSSTATGQPSEAPRSGRASAPQTPPEAPQAERAPPAQKAAKERASTSSGVRKRVEGAREGAPPDCALQEEEAIFRALPRQSERGVPGVDVLAACAAHADVGAESEAERGRRLWRFQQFTVDETIPPGARSNS</sequence>
<dbReference type="PANTHER" id="PTHR36960">
    <property type="entry name" value="SI:DKEY-32E6.3"/>
    <property type="match status" value="1"/>
</dbReference>
<accession>A0A812GJI8</accession>
<organism evidence="3 4">
    <name type="scientific">Symbiodinium natans</name>
    <dbReference type="NCBI Taxonomy" id="878477"/>
    <lineage>
        <taxon>Eukaryota</taxon>
        <taxon>Sar</taxon>
        <taxon>Alveolata</taxon>
        <taxon>Dinophyceae</taxon>
        <taxon>Suessiales</taxon>
        <taxon>Symbiodiniaceae</taxon>
        <taxon>Symbiodinium</taxon>
    </lineage>
</organism>
<feature type="compositionally biased region" description="Low complexity" evidence="1">
    <location>
        <begin position="557"/>
        <end position="567"/>
    </location>
</feature>
<protein>
    <submittedName>
        <fullName evidence="3">Uncharacterized protein</fullName>
    </submittedName>
</protein>
<keyword evidence="2" id="KW-0472">Membrane</keyword>
<feature type="compositionally biased region" description="Low complexity" evidence="1">
    <location>
        <begin position="703"/>
        <end position="712"/>
    </location>
</feature>
<feature type="region of interest" description="Disordered" evidence="1">
    <location>
        <begin position="544"/>
        <end position="580"/>
    </location>
</feature>
<feature type="region of interest" description="Disordered" evidence="1">
    <location>
        <begin position="620"/>
        <end position="672"/>
    </location>
</feature>
<keyword evidence="2" id="KW-0812">Transmembrane</keyword>
<feature type="compositionally biased region" description="Low complexity" evidence="1">
    <location>
        <begin position="733"/>
        <end position="743"/>
    </location>
</feature>
<gene>
    <name evidence="3" type="ORF">SNAT2548_LOCUS885</name>
</gene>
<feature type="transmembrane region" description="Helical" evidence="2">
    <location>
        <begin position="403"/>
        <end position="428"/>
    </location>
</feature>
<reference evidence="3" key="1">
    <citation type="submission" date="2021-02" db="EMBL/GenBank/DDBJ databases">
        <authorList>
            <person name="Dougan E. K."/>
            <person name="Rhodes N."/>
            <person name="Thang M."/>
            <person name="Chan C."/>
        </authorList>
    </citation>
    <scope>NUCLEOTIDE SEQUENCE</scope>
</reference>
<keyword evidence="4" id="KW-1185">Reference proteome</keyword>
<dbReference type="AlphaFoldDB" id="A0A812GJI8"/>
<dbReference type="PANTHER" id="PTHR36960:SF1">
    <property type="entry name" value="SI:DKEY-32E6.3"/>
    <property type="match status" value="1"/>
</dbReference>
<evidence type="ECO:0000313" key="4">
    <source>
        <dbReference type="Proteomes" id="UP000604046"/>
    </source>
</evidence>
<evidence type="ECO:0000313" key="3">
    <source>
        <dbReference type="EMBL" id="CAE6932260.1"/>
    </source>
</evidence>
<feature type="compositionally biased region" description="Low complexity" evidence="1">
    <location>
        <begin position="648"/>
        <end position="672"/>
    </location>
</feature>
<evidence type="ECO:0000256" key="2">
    <source>
        <dbReference type="SAM" id="Phobius"/>
    </source>
</evidence>
<comment type="caution">
    <text evidence="3">The sequence shown here is derived from an EMBL/GenBank/DDBJ whole genome shotgun (WGS) entry which is preliminary data.</text>
</comment>
<evidence type="ECO:0000256" key="1">
    <source>
        <dbReference type="SAM" id="MobiDB-lite"/>
    </source>
</evidence>
<dbReference type="OrthoDB" id="417678at2759"/>
<feature type="region of interest" description="Disordered" evidence="1">
    <location>
        <begin position="703"/>
        <end position="771"/>
    </location>
</feature>
<dbReference type="Proteomes" id="UP000604046">
    <property type="component" value="Unassembled WGS sequence"/>
</dbReference>
<name>A0A812GJI8_9DINO</name>